<keyword evidence="3" id="KW-0238">DNA-binding</keyword>
<dbReference type="PROSITE" id="PS50931">
    <property type="entry name" value="HTH_LYSR"/>
    <property type="match status" value="1"/>
</dbReference>
<dbReference type="PRINTS" id="PR00039">
    <property type="entry name" value="HTHLYSR"/>
</dbReference>
<dbReference type="RefSeq" id="WP_069049311.1">
    <property type="nucleotide sequence ID" value="NZ_CP020083.1"/>
</dbReference>
<keyword evidence="7" id="KW-1185">Reference proteome</keyword>
<name>A0ABM6MB51_9SPHN</name>
<gene>
    <name evidence="6" type="ORF">B5J99_01020</name>
</gene>
<dbReference type="SUPFAM" id="SSF53850">
    <property type="entry name" value="Periplasmic binding protein-like II"/>
    <property type="match status" value="1"/>
</dbReference>
<dbReference type="Pfam" id="PF03466">
    <property type="entry name" value="LysR_substrate"/>
    <property type="match status" value="1"/>
</dbReference>
<organism evidence="6 7">
    <name type="scientific">Blastomonas fulva</name>
    <dbReference type="NCBI Taxonomy" id="1550728"/>
    <lineage>
        <taxon>Bacteria</taxon>
        <taxon>Pseudomonadati</taxon>
        <taxon>Pseudomonadota</taxon>
        <taxon>Alphaproteobacteria</taxon>
        <taxon>Sphingomonadales</taxon>
        <taxon>Sphingomonadaceae</taxon>
        <taxon>Blastomonas</taxon>
    </lineage>
</organism>
<dbReference type="PANTHER" id="PTHR30346:SF17">
    <property type="entry name" value="LYSR FAMILY TRANSCRIPTIONAL REGULATOR"/>
    <property type="match status" value="1"/>
</dbReference>
<sequence length="310" mass="34422">MDFRQLRQFLAVANARSFSRAADQLNMAQPPLSRTIRALEDEVGGPLFDRSAKPLAMTPLGLLLHEQARQVIDRMDDMHVMMKAAAFAERRRFTIGFVASTIYARLPELIRAFRRSSPEVDLVLVESTTLDQITALKEGRIDVGFGRVRFEDPAIRRTVLRNERLAVALPRDHPLAAQISPLSIKQVAGEPQIIYPRAPRPSYADQVISLFRDHGLEPVIAHEVRELQIAIGLVAAEEGLAIIPESVSRSRSHDVVYRDLLEPATSPIIMSHRINDSSIELATMSAVIAGEYEGWGYPVPPALIQAAAEP</sequence>
<evidence type="ECO:0000256" key="1">
    <source>
        <dbReference type="ARBA" id="ARBA00009437"/>
    </source>
</evidence>
<proteinExistence type="inferred from homology"/>
<dbReference type="InterPro" id="IPR005119">
    <property type="entry name" value="LysR_subst-bd"/>
</dbReference>
<comment type="similarity">
    <text evidence="1">Belongs to the LysR transcriptional regulatory family.</text>
</comment>
<dbReference type="Proteomes" id="UP000258016">
    <property type="component" value="Chromosome"/>
</dbReference>
<protein>
    <submittedName>
        <fullName evidence="6">LysR family transcriptional regulator</fullName>
    </submittedName>
</protein>
<dbReference type="CDD" id="cd08445">
    <property type="entry name" value="PBP2_BenM_CatM_CatR"/>
    <property type="match status" value="1"/>
</dbReference>
<keyword evidence="2" id="KW-0805">Transcription regulation</keyword>
<reference evidence="6 7" key="1">
    <citation type="submission" date="2017-03" db="EMBL/GenBank/DDBJ databases">
        <title>Complete genome sequence of Blastomonas fulva degrading microcsystin LR.</title>
        <authorList>
            <person name="Lee H.-g."/>
            <person name="Jin L."/>
            <person name="oh H.-M."/>
        </authorList>
    </citation>
    <scope>NUCLEOTIDE SEQUENCE [LARGE SCALE GENOMIC DNA]</scope>
    <source>
        <strain evidence="6 7">T2</strain>
    </source>
</reference>
<dbReference type="Gene3D" id="3.40.190.10">
    <property type="entry name" value="Periplasmic binding protein-like II"/>
    <property type="match status" value="2"/>
</dbReference>
<dbReference type="PANTHER" id="PTHR30346">
    <property type="entry name" value="TRANSCRIPTIONAL DUAL REGULATOR HCAR-RELATED"/>
    <property type="match status" value="1"/>
</dbReference>
<dbReference type="EMBL" id="CP020083">
    <property type="protein sequence ID" value="ASR53247.1"/>
    <property type="molecule type" value="Genomic_DNA"/>
</dbReference>
<dbReference type="Pfam" id="PF00126">
    <property type="entry name" value="HTH_1"/>
    <property type="match status" value="1"/>
</dbReference>
<evidence type="ECO:0000313" key="7">
    <source>
        <dbReference type="Proteomes" id="UP000258016"/>
    </source>
</evidence>
<dbReference type="InterPro" id="IPR036388">
    <property type="entry name" value="WH-like_DNA-bd_sf"/>
</dbReference>
<feature type="domain" description="HTH lysR-type" evidence="5">
    <location>
        <begin position="1"/>
        <end position="58"/>
    </location>
</feature>
<evidence type="ECO:0000256" key="4">
    <source>
        <dbReference type="ARBA" id="ARBA00023163"/>
    </source>
</evidence>
<dbReference type="InterPro" id="IPR000847">
    <property type="entry name" value="LysR_HTH_N"/>
</dbReference>
<dbReference type="InterPro" id="IPR036390">
    <property type="entry name" value="WH_DNA-bd_sf"/>
</dbReference>
<evidence type="ECO:0000256" key="3">
    <source>
        <dbReference type="ARBA" id="ARBA00023125"/>
    </source>
</evidence>
<dbReference type="GeneID" id="303484154"/>
<evidence type="ECO:0000256" key="2">
    <source>
        <dbReference type="ARBA" id="ARBA00023015"/>
    </source>
</evidence>
<dbReference type="Gene3D" id="1.10.10.10">
    <property type="entry name" value="Winged helix-like DNA-binding domain superfamily/Winged helix DNA-binding domain"/>
    <property type="match status" value="1"/>
</dbReference>
<dbReference type="SUPFAM" id="SSF46785">
    <property type="entry name" value="Winged helix' DNA-binding domain"/>
    <property type="match status" value="1"/>
</dbReference>
<evidence type="ECO:0000313" key="6">
    <source>
        <dbReference type="EMBL" id="ASR53247.1"/>
    </source>
</evidence>
<accession>A0ABM6MB51</accession>
<evidence type="ECO:0000259" key="5">
    <source>
        <dbReference type="PROSITE" id="PS50931"/>
    </source>
</evidence>
<keyword evidence="4" id="KW-0804">Transcription</keyword>